<dbReference type="SUPFAM" id="SSF55729">
    <property type="entry name" value="Acyl-CoA N-acyltransferases (Nat)"/>
    <property type="match status" value="1"/>
</dbReference>
<dbReference type="EMBL" id="PKJC01000031">
    <property type="protein sequence ID" value="PKZ63148.1"/>
    <property type="molecule type" value="Genomic_DNA"/>
</dbReference>
<dbReference type="Proteomes" id="UP000234662">
    <property type="component" value="Unassembled WGS sequence"/>
</dbReference>
<evidence type="ECO:0000313" key="5">
    <source>
        <dbReference type="Proteomes" id="UP000234662"/>
    </source>
</evidence>
<sequence length="149" mass="16374">MAEVRLRQADGADTDRLVAVWRSAVEATHHFLTPADIDGFASRLARDFFPAVQLVVAEVDGVIVGFSGTADNRLEMLFVDSAAHGRGIGTVLLDHAVERVGIDELDVNEQNPGAVEFYRRRGFDQVGRSPVDSDGRPFPLLHLRRRAVP</sequence>
<keyword evidence="2" id="KW-0012">Acyltransferase</keyword>
<dbReference type="InterPro" id="IPR000182">
    <property type="entry name" value="GNAT_dom"/>
</dbReference>
<dbReference type="GO" id="GO:0016747">
    <property type="term" value="F:acyltransferase activity, transferring groups other than amino-acyl groups"/>
    <property type="evidence" value="ECO:0007669"/>
    <property type="project" value="InterPro"/>
</dbReference>
<dbReference type="STRING" id="2055.BCM27_13690"/>
<dbReference type="InterPro" id="IPR016181">
    <property type="entry name" value="Acyl_CoA_acyltransferase"/>
</dbReference>
<protein>
    <submittedName>
        <fullName evidence="4">GNAT family N-acetyltransferase</fullName>
    </submittedName>
</protein>
<dbReference type="PANTHER" id="PTHR43800:SF1">
    <property type="entry name" value="PEPTIDYL-LYSINE N-ACETYLTRANSFERASE YJAB"/>
    <property type="match status" value="1"/>
</dbReference>
<evidence type="ECO:0000256" key="1">
    <source>
        <dbReference type="ARBA" id="ARBA00022679"/>
    </source>
</evidence>
<dbReference type="RefSeq" id="WP_101822688.1">
    <property type="nucleotide sequence ID" value="NZ_PKJC01000031.1"/>
</dbReference>
<evidence type="ECO:0000259" key="3">
    <source>
        <dbReference type="PROSITE" id="PS51186"/>
    </source>
</evidence>
<feature type="domain" description="N-acetyltransferase" evidence="3">
    <location>
        <begin position="4"/>
        <end position="145"/>
    </location>
</feature>
<dbReference type="Pfam" id="PF13673">
    <property type="entry name" value="Acetyltransf_10"/>
    <property type="match status" value="1"/>
</dbReference>
<name>A0A2I1R1Z1_9ACTN</name>
<keyword evidence="1 4" id="KW-0808">Transferase</keyword>
<reference evidence="4 5" key="1">
    <citation type="submission" date="2017-12" db="EMBL/GenBank/DDBJ databases">
        <title>Phylogenetic diversity of female urinary microbiome.</title>
        <authorList>
            <person name="Thomas-White K."/>
            <person name="Wolfe A.J."/>
        </authorList>
    </citation>
    <scope>NUCLEOTIDE SEQUENCE [LARGE SCALE GENOMIC DNA]</scope>
    <source>
        <strain evidence="4 5">UMB0777</strain>
    </source>
</reference>
<dbReference type="PANTHER" id="PTHR43800">
    <property type="entry name" value="PEPTIDYL-LYSINE N-ACETYLTRANSFERASE YJAB"/>
    <property type="match status" value="1"/>
</dbReference>
<gene>
    <name evidence="4" type="ORF">CYJ73_23480</name>
</gene>
<proteinExistence type="predicted"/>
<dbReference type="Gene3D" id="3.40.630.30">
    <property type="match status" value="1"/>
</dbReference>
<evidence type="ECO:0000313" key="4">
    <source>
        <dbReference type="EMBL" id="PKZ63148.1"/>
    </source>
</evidence>
<comment type="caution">
    <text evidence="4">The sequence shown here is derived from an EMBL/GenBank/DDBJ whole genome shotgun (WGS) entry which is preliminary data.</text>
</comment>
<dbReference type="PROSITE" id="PS51186">
    <property type="entry name" value="GNAT"/>
    <property type="match status" value="1"/>
</dbReference>
<dbReference type="CDD" id="cd04301">
    <property type="entry name" value="NAT_SF"/>
    <property type="match status" value="1"/>
</dbReference>
<evidence type="ECO:0000256" key="2">
    <source>
        <dbReference type="ARBA" id="ARBA00023315"/>
    </source>
</evidence>
<dbReference type="AlphaFoldDB" id="A0A2I1R1Z1"/>
<accession>A0A2I1R1Z1</accession>
<organism evidence="4 5">
    <name type="scientific">Gordonia terrae</name>
    <dbReference type="NCBI Taxonomy" id="2055"/>
    <lineage>
        <taxon>Bacteria</taxon>
        <taxon>Bacillati</taxon>
        <taxon>Actinomycetota</taxon>
        <taxon>Actinomycetes</taxon>
        <taxon>Mycobacteriales</taxon>
        <taxon>Gordoniaceae</taxon>
        <taxon>Gordonia</taxon>
    </lineage>
</organism>